<protein>
    <recommendedName>
        <fullName evidence="4">DUF3576 domain-containing protein</fullName>
    </recommendedName>
</protein>
<comment type="caution">
    <text evidence="2">The sequence shown here is derived from an EMBL/GenBank/DDBJ whole genome shotgun (WGS) entry which is preliminary data.</text>
</comment>
<feature type="signal peptide" evidence="1">
    <location>
        <begin position="1"/>
        <end position="18"/>
    </location>
</feature>
<dbReference type="AlphaFoldDB" id="A0A4R6AZF2"/>
<dbReference type="EMBL" id="SMZO01000013">
    <property type="protein sequence ID" value="TDL89164.1"/>
    <property type="molecule type" value="Genomic_DNA"/>
</dbReference>
<dbReference type="RefSeq" id="WP_133342363.1">
    <property type="nucleotide sequence ID" value="NZ_SMZO01000013.1"/>
</dbReference>
<gene>
    <name evidence="2" type="ORF">E2L05_07825</name>
</gene>
<keyword evidence="3" id="KW-1185">Reference proteome</keyword>
<feature type="chain" id="PRO_5020397237" description="DUF3576 domain-containing protein" evidence="1">
    <location>
        <begin position="19"/>
        <end position="157"/>
    </location>
</feature>
<dbReference type="Proteomes" id="UP000294562">
    <property type="component" value="Unassembled WGS sequence"/>
</dbReference>
<sequence>MKMLFKHPLRFAPILALALAGCSGGLFKRADPNTLEPEGGYIEARIDSRTLVDSVTAISLSRTPGGLIVRATGLPPTQGYWDVGLARDRSDDVPNGTRRYRFVGRPPVDVSGNPIPATVGTATSRQVDAAVFIPDTELNELRQIIIVGAQGSRTARR</sequence>
<evidence type="ECO:0000256" key="1">
    <source>
        <dbReference type="SAM" id="SignalP"/>
    </source>
</evidence>
<accession>A0A4R6AZF2</accession>
<proteinExistence type="predicted"/>
<name>A0A4R6AZF2_9RHOB</name>
<dbReference type="PROSITE" id="PS51257">
    <property type="entry name" value="PROKAR_LIPOPROTEIN"/>
    <property type="match status" value="1"/>
</dbReference>
<dbReference type="OrthoDB" id="7773807at2"/>
<evidence type="ECO:0000313" key="2">
    <source>
        <dbReference type="EMBL" id="TDL89164.1"/>
    </source>
</evidence>
<evidence type="ECO:0008006" key="4">
    <source>
        <dbReference type="Google" id="ProtNLM"/>
    </source>
</evidence>
<organism evidence="2 3">
    <name type="scientific">Meridianimarinicoccus aquatilis</name>
    <dbReference type="NCBI Taxonomy" id="2552766"/>
    <lineage>
        <taxon>Bacteria</taxon>
        <taxon>Pseudomonadati</taxon>
        <taxon>Pseudomonadota</taxon>
        <taxon>Alphaproteobacteria</taxon>
        <taxon>Rhodobacterales</taxon>
        <taxon>Paracoccaceae</taxon>
        <taxon>Meridianimarinicoccus</taxon>
    </lineage>
</organism>
<reference evidence="2 3" key="1">
    <citation type="submission" date="2019-03" db="EMBL/GenBank/DDBJ databases">
        <title>Rhodobacteraceae bacterium SM1902, a new member of the family Rhodobacteraceae isolated from Yantai.</title>
        <authorList>
            <person name="Sun Y."/>
        </authorList>
    </citation>
    <scope>NUCLEOTIDE SEQUENCE [LARGE SCALE GENOMIC DNA]</scope>
    <source>
        <strain evidence="2 3">SM1902</strain>
    </source>
</reference>
<keyword evidence="1" id="KW-0732">Signal</keyword>
<evidence type="ECO:0000313" key="3">
    <source>
        <dbReference type="Proteomes" id="UP000294562"/>
    </source>
</evidence>